<feature type="compositionally biased region" description="Basic and acidic residues" evidence="1">
    <location>
        <begin position="63"/>
        <end position="74"/>
    </location>
</feature>
<name>A0AA87RL68_9MICO</name>
<protein>
    <submittedName>
        <fullName evidence="3">Uncharacterized protein</fullName>
    </submittedName>
</protein>
<evidence type="ECO:0000313" key="3">
    <source>
        <dbReference type="EMBL" id="GEK81113.1"/>
    </source>
</evidence>
<keyword evidence="4" id="KW-1185">Reference proteome</keyword>
<dbReference type="Proteomes" id="UP000321749">
    <property type="component" value="Unassembled WGS sequence"/>
</dbReference>
<dbReference type="AlphaFoldDB" id="A0AA87RL68"/>
<sequence>MNITWIIVIALIGLIAAIGAIAVLVRQRAPRVPLDPWRVAQLRERAADAEARRLHTQLGERIAEERSARDEQPQRRRPATAEALWAGGV</sequence>
<gene>
    <name evidence="3" type="ORF">ABA31_24640</name>
</gene>
<keyword evidence="2" id="KW-0472">Membrane</keyword>
<feature type="transmembrane region" description="Helical" evidence="2">
    <location>
        <begin position="6"/>
        <end position="25"/>
    </location>
</feature>
<keyword evidence="2" id="KW-0812">Transmembrane</keyword>
<accession>A0AA87RL68</accession>
<evidence type="ECO:0000313" key="4">
    <source>
        <dbReference type="Proteomes" id="UP000321749"/>
    </source>
</evidence>
<keyword evidence="2" id="KW-1133">Transmembrane helix</keyword>
<evidence type="ECO:0000256" key="2">
    <source>
        <dbReference type="SAM" id="Phobius"/>
    </source>
</evidence>
<dbReference type="EMBL" id="BJUU01000020">
    <property type="protein sequence ID" value="GEK81113.1"/>
    <property type="molecule type" value="Genomic_DNA"/>
</dbReference>
<reference evidence="3 4" key="1">
    <citation type="submission" date="2019-07" db="EMBL/GenBank/DDBJ databases">
        <title>Whole genome shotgun sequence of Agrococcus baldri NBRC 103055.</title>
        <authorList>
            <person name="Hosoyama A."/>
            <person name="Uohara A."/>
            <person name="Ohji S."/>
            <person name="Ichikawa N."/>
        </authorList>
    </citation>
    <scope>NUCLEOTIDE SEQUENCE [LARGE SCALE GENOMIC DNA]</scope>
    <source>
        <strain evidence="3 4">NBRC 103055</strain>
    </source>
</reference>
<comment type="caution">
    <text evidence="3">The sequence shown here is derived from an EMBL/GenBank/DDBJ whole genome shotgun (WGS) entry which is preliminary data.</text>
</comment>
<organism evidence="3 4">
    <name type="scientific">Agrococcus baldri</name>
    <dbReference type="NCBI Taxonomy" id="153730"/>
    <lineage>
        <taxon>Bacteria</taxon>
        <taxon>Bacillati</taxon>
        <taxon>Actinomycetota</taxon>
        <taxon>Actinomycetes</taxon>
        <taxon>Micrococcales</taxon>
        <taxon>Microbacteriaceae</taxon>
        <taxon>Agrococcus</taxon>
    </lineage>
</organism>
<evidence type="ECO:0000256" key="1">
    <source>
        <dbReference type="SAM" id="MobiDB-lite"/>
    </source>
</evidence>
<dbReference type="RefSeq" id="WP_146796081.1">
    <property type="nucleotide sequence ID" value="NZ_BJUU01000020.1"/>
</dbReference>
<proteinExistence type="predicted"/>
<feature type="region of interest" description="Disordered" evidence="1">
    <location>
        <begin position="63"/>
        <end position="89"/>
    </location>
</feature>